<organism evidence="13 14">
    <name type="scientific">Streptomyces lavendulae subsp. lavendulae</name>
    <dbReference type="NCBI Taxonomy" id="58340"/>
    <lineage>
        <taxon>Bacteria</taxon>
        <taxon>Bacillati</taxon>
        <taxon>Actinomycetota</taxon>
        <taxon>Actinomycetes</taxon>
        <taxon>Kitasatosporales</taxon>
        <taxon>Streptomycetaceae</taxon>
        <taxon>Streptomyces</taxon>
    </lineage>
</organism>
<proteinExistence type="predicted"/>
<dbReference type="AlphaFoldDB" id="A0A2K8PS69"/>
<keyword evidence="9" id="KW-0961">Cell wall biogenesis/degradation</keyword>
<dbReference type="InterPro" id="IPR005863">
    <property type="entry name" value="UDP-N-AcMur_synth"/>
</dbReference>
<keyword evidence="1" id="KW-0963">Cytoplasm</keyword>
<evidence type="ECO:0000256" key="3">
    <source>
        <dbReference type="ARBA" id="ARBA00022618"/>
    </source>
</evidence>
<name>A0A2K8PS69_STRLA</name>
<evidence type="ECO:0000313" key="13">
    <source>
        <dbReference type="EMBL" id="ATZ29584.1"/>
    </source>
</evidence>
<keyword evidence="4" id="KW-0547">Nucleotide-binding</keyword>
<accession>A0A2K8PS69</accession>
<dbReference type="EMBL" id="CP024985">
    <property type="protein sequence ID" value="ATZ29584.1"/>
    <property type="molecule type" value="Genomic_DNA"/>
</dbReference>
<keyword evidence="14" id="KW-1185">Reference proteome</keyword>
<dbReference type="InterPro" id="IPR035911">
    <property type="entry name" value="MurE/MurF_N"/>
</dbReference>
<dbReference type="NCBIfam" id="TIGR01143">
    <property type="entry name" value="murF"/>
    <property type="match status" value="1"/>
</dbReference>
<evidence type="ECO:0000256" key="4">
    <source>
        <dbReference type="ARBA" id="ARBA00022741"/>
    </source>
</evidence>
<evidence type="ECO:0000256" key="7">
    <source>
        <dbReference type="ARBA" id="ARBA00022984"/>
    </source>
</evidence>
<dbReference type="KEGG" id="slx:SLAV_39105"/>
<dbReference type="EC" id="6.3.2.10" evidence="13"/>
<dbReference type="SUPFAM" id="SSF53623">
    <property type="entry name" value="MurD-like peptide ligases, catalytic domain"/>
    <property type="match status" value="1"/>
</dbReference>
<dbReference type="PANTHER" id="PTHR43024:SF1">
    <property type="entry name" value="UDP-N-ACETYLMURAMOYL-TRIPEPTIDE--D-ALANYL-D-ALANINE LIGASE"/>
    <property type="match status" value="1"/>
</dbReference>
<dbReference type="GO" id="GO:0047480">
    <property type="term" value="F:UDP-N-acetylmuramoyl-tripeptide-D-alanyl-D-alanine ligase activity"/>
    <property type="evidence" value="ECO:0007669"/>
    <property type="project" value="UniProtKB-EC"/>
</dbReference>
<keyword evidence="7" id="KW-0573">Peptidoglycan synthesis</keyword>
<evidence type="ECO:0000256" key="6">
    <source>
        <dbReference type="ARBA" id="ARBA00022960"/>
    </source>
</evidence>
<evidence type="ECO:0000259" key="11">
    <source>
        <dbReference type="Pfam" id="PF08245"/>
    </source>
</evidence>
<evidence type="ECO:0000256" key="9">
    <source>
        <dbReference type="ARBA" id="ARBA00023316"/>
    </source>
</evidence>
<dbReference type="Pfam" id="PF08245">
    <property type="entry name" value="Mur_ligase_M"/>
    <property type="match status" value="1"/>
</dbReference>
<dbReference type="GO" id="GO:0051301">
    <property type="term" value="P:cell division"/>
    <property type="evidence" value="ECO:0007669"/>
    <property type="project" value="UniProtKB-KW"/>
</dbReference>
<keyword evidence="5" id="KW-0067">ATP-binding</keyword>
<dbReference type="Gene3D" id="3.40.1190.10">
    <property type="entry name" value="Mur-like, catalytic domain"/>
    <property type="match status" value="1"/>
</dbReference>
<feature type="domain" description="Mur ligase central" evidence="11">
    <location>
        <begin position="108"/>
        <end position="294"/>
    </location>
</feature>
<keyword evidence="3" id="KW-0132">Cell division</keyword>
<dbReference type="KEGG" id="slx:SLAV_00285"/>
<dbReference type="Pfam" id="PF01225">
    <property type="entry name" value="Mur_ligase"/>
    <property type="match status" value="1"/>
</dbReference>
<dbReference type="GO" id="GO:0071555">
    <property type="term" value="P:cell wall organization"/>
    <property type="evidence" value="ECO:0007669"/>
    <property type="project" value="UniProtKB-KW"/>
</dbReference>
<dbReference type="GO" id="GO:0009252">
    <property type="term" value="P:peptidoglycan biosynthetic process"/>
    <property type="evidence" value="ECO:0007669"/>
    <property type="project" value="UniProtKB-KW"/>
</dbReference>
<evidence type="ECO:0000256" key="1">
    <source>
        <dbReference type="ARBA" id="ARBA00022490"/>
    </source>
</evidence>
<evidence type="ECO:0000256" key="2">
    <source>
        <dbReference type="ARBA" id="ARBA00022598"/>
    </source>
</evidence>
<dbReference type="GO" id="GO:0005524">
    <property type="term" value="F:ATP binding"/>
    <property type="evidence" value="ECO:0007669"/>
    <property type="project" value="UniProtKB-KW"/>
</dbReference>
<gene>
    <name evidence="13" type="primary">murF3</name>
    <name evidence="12" type="synonym">murF1</name>
    <name evidence="12" type="ORF">SLAV_00285</name>
    <name evidence="13" type="ORF">SLAV_39105</name>
</gene>
<feature type="domain" description="Mur ligase N-terminal catalytic" evidence="10">
    <location>
        <begin position="34"/>
        <end position="76"/>
    </location>
</feature>
<evidence type="ECO:0000313" key="12">
    <source>
        <dbReference type="EMBL" id="ATZ21987.1"/>
    </source>
</evidence>
<evidence type="ECO:0000256" key="5">
    <source>
        <dbReference type="ARBA" id="ARBA00022840"/>
    </source>
</evidence>
<keyword evidence="6" id="KW-0133">Cell shape</keyword>
<dbReference type="GeneID" id="49388750"/>
<evidence type="ECO:0000313" key="14">
    <source>
        <dbReference type="Proteomes" id="UP000231791"/>
    </source>
</evidence>
<dbReference type="InterPro" id="IPR000713">
    <property type="entry name" value="Mur_ligase_N"/>
</dbReference>
<dbReference type="RefSeq" id="WP_051841430.1">
    <property type="nucleotide sequence ID" value="NZ_CP024985.1"/>
</dbReference>
<evidence type="ECO:0000259" key="10">
    <source>
        <dbReference type="Pfam" id="PF01225"/>
    </source>
</evidence>
<keyword evidence="2 13" id="KW-0436">Ligase</keyword>
<dbReference type="InterPro" id="IPR051046">
    <property type="entry name" value="MurCDEF_CellWall_CoF430Synth"/>
</dbReference>
<evidence type="ECO:0000256" key="8">
    <source>
        <dbReference type="ARBA" id="ARBA00023306"/>
    </source>
</evidence>
<dbReference type="EMBL" id="CP024985">
    <property type="protein sequence ID" value="ATZ21987.1"/>
    <property type="molecule type" value="Genomic_DNA"/>
</dbReference>
<sequence length="334" mass="34240">MIPLSLQDAALAAGGQLTGVDDPARLITGPLVFDSRDITPGSLFCCLSGKSVDGHDFAREAVKAGSVAVLADRSVDAAAIVVPDVLGAMAQIAARVASLFTGTVIGLTGSAGKTSTKDLLKSILELDGPTVATPRSFNNEIGFPVTVSGVKNSSRYLLLEMGARGLGHIDTLCGIARPTIATVLGVGSAHIGEFGSREVIARAKAEIVRALPAHGTAVLNGDDPLVAAMAGDTNATVITFGFGEGCDIRAEQVVVQHDGRPHFVLVHSAGRRHIDLRVHGRHNVLNALAAAATAIAAGVPTDRIAQGLREAEISSGGRMEVTTRADGVTVINDA</sequence>
<dbReference type="PANTHER" id="PTHR43024">
    <property type="entry name" value="UDP-N-ACETYLMURAMOYL-TRIPEPTIDE--D-ALANYL-D-ALANINE LIGASE"/>
    <property type="match status" value="1"/>
</dbReference>
<keyword evidence="8" id="KW-0131">Cell cycle</keyword>
<dbReference type="Gene3D" id="3.40.1390.10">
    <property type="entry name" value="MurE/MurF, N-terminal domain"/>
    <property type="match status" value="1"/>
</dbReference>
<dbReference type="InterPro" id="IPR013221">
    <property type="entry name" value="Mur_ligase_cen"/>
</dbReference>
<dbReference type="InterPro" id="IPR036565">
    <property type="entry name" value="Mur-like_cat_sf"/>
</dbReference>
<dbReference type="GO" id="GO:0008360">
    <property type="term" value="P:regulation of cell shape"/>
    <property type="evidence" value="ECO:0007669"/>
    <property type="project" value="UniProtKB-KW"/>
</dbReference>
<reference evidence="13 14" key="1">
    <citation type="submission" date="2017-11" db="EMBL/GenBank/DDBJ databases">
        <title>Complete genome sequence of Streptomyces lavendulae subsp. lavendulae CCM 3239 (formerly 'Streptomyces aureofaciens CCM 3239'), the producer of the angucycline-type antibiotic auricin.</title>
        <authorList>
            <person name="Busche T."/>
            <person name="Novakova R."/>
            <person name="Al'Dilaimi A."/>
            <person name="Homerova D."/>
            <person name="Feckova L."/>
            <person name="Rezuchova B."/>
            <person name="Mingyar E."/>
            <person name="Csolleiova D."/>
            <person name="Bekeova C."/>
            <person name="Winkler A."/>
            <person name="Sevcikova B."/>
            <person name="Kalinowski J."/>
            <person name="Kormanec J."/>
            <person name="Ruckert C."/>
        </authorList>
    </citation>
    <scope>NUCLEOTIDE SEQUENCE [LARGE SCALE GENOMIC DNA]</scope>
    <source>
        <strain evidence="13 14">CCM 3239</strain>
    </source>
</reference>
<dbReference type="SUPFAM" id="SSF63418">
    <property type="entry name" value="MurE/MurF N-terminal domain"/>
    <property type="match status" value="1"/>
</dbReference>
<protein>
    <submittedName>
        <fullName evidence="13">UDP-N-acetylmuramoyl-tripeptide--D-alanyl-D-alanine ligase</fullName>
        <ecNumber evidence="13">6.3.2.10</ecNumber>
    </submittedName>
</protein>
<dbReference type="Proteomes" id="UP000231791">
    <property type="component" value="Chromosome"/>
</dbReference>